<dbReference type="EMBL" id="CP001678">
    <property type="protein sequence ID" value="ACT60506.1"/>
    <property type="molecule type" value="Genomic_DNA"/>
</dbReference>
<keyword evidence="3" id="KW-1185">Reference proteome</keyword>
<dbReference type="InterPro" id="IPR032710">
    <property type="entry name" value="NTF2-like_dom_sf"/>
</dbReference>
<feature type="domain" description="SnoaL-like" evidence="1">
    <location>
        <begin position="9"/>
        <end position="105"/>
    </location>
</feature>
<evidence type="ECO:0000313" key="3">
    <source>
        <dbReference type="Proteomes" id="UP000002745"/>
    </source>
</evidence>
<organism evidence="2 3">
    <name type="scientific">Hirschia baltica (strain ATCC 49814 / DSM 5838 / IFAM 1418)</name>
    <dbReference type="NCBI Taxonomy" id="582402"/>
    <lineage>
        <taxon>Bacteria</taxon>
        <taxon>Pseudomonadati</taxon>
        <taxon>Pseudomonadota</taxon>
        <taxon>Alphaproteobacteria</taxon>
        <taxon>Hyphomonadales</taxon>
        <taxon>Hyphomonadaceae</taxon>
        <taxon>Hirschia</taxon>
    </lineage>
</organism>
<dbReference type="STRING" id="582402.Hbal_2833"/>
<dbReference type="eggNOG" id="COG3631">
    <property type="taxonomic scope" value="Bacteria"/>
</dbReference>
<dbReference type="AlphaFoldDB" id="C6XQX5"/>
<dbReference type="InterPro" id="IPR037401">
    <property type="entry name" value="SnoaL-like"/>
</dbReference>
<proteinExistence type="predicted"/>
<dbReference type="SUPFAM" id="SSF54427">
    <property type="entry name" value="NTF2-like"/>
    <property type="match status" value="1"/>
</dbReference>
<dbReference type="Gene3D" id="3.10.450.50">
    <property type="match status" value="1"/>
</dbReference>
<dbReference type="OrthoDB" id="1163083at2"/>
<name>C6XQX5_HIRBI</name>
<dbReference type="KEGG" id="hba:Hbal_2833"/>
<evidence type="ECO:0000259" key="1">
    <source>
        <dbReference type="Pfam" id="PF12680"/>
    </source>
</evidence>
<evidence type="ECO:0000313" key="2">
    <source>
        <dbReference type="EMBL" id="ACT60506.1"/>
    </source>
</evidence>
<accession>C6XQX5</accession>
<sequence length="136" mass="15311">MTEQTNMTRWMEWIEKDHSPAGLSALLHDDAVMISPVVHTPQKGKMITMAYLMAAGQTIGNDTFKYTRTFDCGDKAVLEFETEMNGIHVNGIDMIEWNEDGLITEFKVMIRPLKAVNMVHAEMGKMLEAMKASRSG</sequence>
<reference evidence="3" key="1">
    <citation type="journal article" date="2011" name="J. Bacteriol.">
        <title>Genome sequences of eight morphologically diverse alphaproteobacteria.</title>
        <authorList>
            <consortium name="US DOE Joint Genome Institute"/>
            <person name="Brown P.J."/>
            <person name="Kysela D.T."/>
            <person name="Buechlein A."/>
            <person name="Hemmerich C."/>
            <person name="Brun Y.V."/>
        </authorList>
    </citation>
    <scope>NUCLEOTIDE SEQUENCE [LARGE SCALE GENOMIC DNA]</scope>
    <source>
        <strain evidence="3">ATCC 49814 / DSM 5838 / IFAM 1418</strain>
    </source>
</reference>
<dbReference type="Proteomes" id="UP000002745">
    <property type="component" value="Chromosome"/>
</dbReference>
<gene>
    <name evidence="2" type="ordered locus">Hbal_2833</name>
</gene>
<dbReference type="HOGENOM" id="CLU_119884_0_0_5"/>
<protein>
    <recommendedName>
        <fullName evidence="1">SnoaL-like domain-containing protein</fullName>
    </recommendedName>
</protein>
<dbReference type="RefSeq" id="WP_015828656.1">
    <property type="nucleotide sequence ID" value="NC_012982.1"/>
</dbReference>
<dbReference type="Pfam" id="PF12680">
    <property type="entry name" value="SnoaL_2"/>
    <property type="match status" value="1"/>
</dbReference>